<proteinExistence type="predicted"/>
<name>U9UMI1_RHIID</name>
<sequence>MARVQTISTFFMESNIATKDISGRQGISKDEYTNKTSIRLEVQSSWRTTRQLYGSRNLKEVQT</sequence>
<dbReference type="HOGENOM" id="CLU_2886899_0_0_1"/>
<accession>U9UMI1</accession>
<dbReference type="EMBL" id="KI280700">
    <property type="protein sequence ID" value="ESA16826.1"/>
    <property type="molecule type" value="Genomic_DNA"/>
</dbReference>
<gene>
    <name evidence="1" type="ORF">GLOINDRAFT_22403</name>
</gene>
<reference evidence="1" key="1">
    <citation type="submission" date="2013-07" db="EMBL/GenBank/DDBJ databases">
        <title>The genome of an arbuscular mycorrhizal fungus provides insights into the evolution of the oldest plant symbiosis.</title>
        <authorList>
            <consortium name="DOE Joint Genome Institute"/>
            <person name="Tisserant E."/>
            <person name="Malbreil M."/>
            <person name="Kuo A."/>
            <person name="Kohler A."/>
            <person name="Symeonidi A."/>
            <person name="Balestrini R."/>
            <person name="Charron P."/>
            <person name="Duensing N."/>
            <person name="Frei-dit-Frey N."/>
            <person name="Gianinazzi-Pearson V."/>
            <person name="Gilbert B."/>
            <person name="Handa Y."/>
            <person name="Hijri M."/>
            <person name="Kaul R."/>
            <person name="Kawaguchi M."/>
            <person name="Krajinski F."/>
            <person name="Lammers P."/>
            <person name="Lapierre D."/>
            <person name="Masclaux F.G."/>
            <person name="Murat C."/>
            <person name="Morin E."/>
            <person name="Ndikumana S."/>
            <person name="Pagni M."/>
            <person name="Petitpierre D."/>
            <person name="Requena N."/>
            <person name="Rosikiewicz P."/>
            <person name="Riley R."/>
            <person name="Saito K."/>
            <person name="San Clemente H."/>
            <person name="Shapiro H."/>
            <person name="van Tuinen D."/>
            <person name="Becard G."/>
            <person name="Bonfante P."/>
            <person name="Paszkowski U."/>
            <person name="Shachar-Hill Y."/>
            <person name="Young J.P."/>
            <person name="Sanders I.R."/>
            <person name="Henrissat B."/>
            <person name="Rensing S.A."/>
            <person name="Grigoriev I.V."/>
            <person name="Corradi N."/>
            <person name="Roux C."/>
            <person name="Martin F."/>
        </authorList>
    </citation>
    <scope>NUCLEOTIDE SEQUENCE</scope>
    <source>
        <strain evidence="1">DAOM 197198</strain>
    </source>
</reference>
<protein>
    <submittedName>
        <fullName evidence="1">Uncharacterized protein</fullName>
    </submittedName>
</protein>
<organism evidence="1">
    <name type="scientific">Rhizophagus irregularis (strain DAOM 181602 / DAOM 197198 / MUCL 43194)</name>
    <name type="common">Arbuscular mycorrhizal fungus</name>
    <name type="synonym">Glomus intraradices</name>
    <dbReference type="NCBI Taxonomy" id="747089"/>
    <lineage>
        <taxon>Eukaryota</taxon>
        <taxon>Fungi</taxon>
        <taxon>Fungi incertae sedis</taxon>
        <taxon>Mucoromycota</taxon>
        <taxon>Glomeromycotina</taxon>
        <taxon>Glomeromycetes</taxon>
        <taxon>Glomerales</taxon>
        <taxon>Glomeraceae</taxon>
        <taxon>Rhizophagus</taxon>
    </lineage>
</organism>
<evidence type="ECO:0000313" key="1">
    <source>
        <dbReference type="EMBL" id="ESA16826.1"/>
    </source>
</evidence>
<dbReference type="AlphaFoldDB" id="U9UMI1"/>